<dbReference type="GO" id="GO:0042802">
    <property type="term" value="F:identical protein binding"/>
    <property type="evidence" value="ECO:0007669"/>
    <property type="project" value="TreeGrafter"/>
</dbReference>
<accession>A0A0R2DWD9</accession>
<protein>
    <recommendedName>
        <fullName evidence="1">Sensor histidine kinase NatK-like C-terminal domain-containing protein</fullName>
    </recommendedName>
</protein>
<dbReference type="OrthoDB" id="9813149at2"/>
<comment type="caution">
    <text evidence="2">The sequence shown here is derived from an EMBL/GenBank/DDBJ whole genome shotgun (WGS) entry which is preliminary data.</text>
</comment>
<evidence type="ECO:0000313" key="3">
    <source>
        <dbReference type="Proteomes" id="UP000050961"/>
    </source>
</evidence>
<dbReference type="AlphaFoldDB" id="A0A0R2DWD9"/>
<dbReference type="EMBL" id="AYZF01000004">
    <property type="protein sequence ID" value="KRN07355.1"/>
    <property type="molecule type" value="Genomic_DNA"/>
</dbReference>
<dbReference type="PATRIC" id="fig|1423806.3.peg.2356"/>
<sequence>MDLCSLLGNTLDNAIESALTISKTEKRLINLRISKKNDFILFSLENYTENDLIFNDKFPLTTKKNKNVHGYGLKSIDYIARKYNGSVTINLDDNWFKLKVLFPV</sequence>
<dbReference type="InterPro" id="IPR032834">
    <property type="entry name" value="NatK-like_C"/>
</dbReference>
<dbReference type="PANTHER" id="PTHR40448">
    <property type="entry name" value="TWO-COMPONENT SENSOR HISTIDINE KINASE"/>
    <property type="match status" value="1"/>
</dbReference>
<keyword evidence="3" id="KW-1185">Reference proteome</keyword>
<dbReference type="eggNOG" id="COG3290">
    <property type="taxonomic scope" value="Bacteria"/>
</dbReference>
<feature type="domain" description="Sensor histidine kinase NatK-like C-terminal" evidence="1">
    <location>
        <begin position="1"/>
        <end position="103"/>
    </location>
</feature>
<dbReference type="Pfam" id="PF14501">
    <property type="entry name" value="HATPase_c_5"/>
    <property type="match status" value="1"/>
</dbReference>
<evidence type="ECO:0000259" key="1">
    <source>
        <dbReference type="Pfam" id="PF14501"/>
    </source>
</evidence>
<dbReference type="InterPro" id="IPR036890">
    <property type="entry name" value="HATPase_C_sf"/>
</dbReference>
<evidence type="ECO:0000313" key="2">
    <source>
        <dbReference type="EMBL" id="KRN07355.1"/>
    </source>
</evidence>
<dbReference type="Proteomes" id="UP000050961">
    <property type="component" value="Unassembled WGS sequence"/>
</dbReference>
<dbReference type="PANTHER" id="PTHR40448:SF1">
    <property type="entry name" value="TWO-COMPONENT SENSOR HISTIDINE KINASE"/>
    <property type="match status" value="1"/>
</dbReference>
<dbReference type="STRING" id="1423806.FD15_GL002302"/>
<dbReference type="Gene3D" id="3.30.565.10">
    <property type="entry name" value="Histidine kinase-like ATPase, C-terminal domain"/>
    <property type="match status" value="1"/>
</dbReference>
<dbReference type="SUPFAM" id="SSF55874">
    <property type="entry name" value="ATPase domain of HSP90 chaperone/DNA topoisomerase II/histidine kinase"/>
    <property type="match status" value="1"/>
</dbReference>
<reference evidence="2 3" key="1">
    <citation type="journal article" date="2015" name="Genome Announc.">
        <title>Expanding the biotechnology potential of lactobacilli through comparative genomics of 213 strains and associated genera.</title>
        <authorList>
            <person name="Sun Z."/>
            <person name="Harris H.M."/>
            <person name="McCann A."/>
            <person name="Guo C."/>
            <person name="Argimon S."/>
            <person name="Zhang W."/>
            <person name="Yang X."/>
            <person name="Jeffery I.B."/>
            <person name="Cooney J.C."/>
            <person name="Kagawa T.F."/>
            <person name="Liu W."/>
            <person name="Song Y."/>
            <person name="Salvetti E."/>
            <person name="Wrobel A."/>
            <person name="Rasinkangas P."/>
            <person name="Parkhill J."/>
            <person name="Rea M.C."/>
            <person name="O'Sullivan O."/>
            <person name="Ritari J."/>
            <person name="Douillard F.P."/>
            <person name="Paul Ross R."/>
            <person name="Yang R."/>
            <person name="Briner A.E."/>
            <person name="Felis G.E."/>
            <person name="de Vos W.M."/>
            <person name="Barrangou R."/>
            <person name="Klaenhammer T.R."/>
            <person name="Caufield P.W."/>
            <person name="Cui Y."/>
            <person name="Zhang H."/>
            <person name="O'Toole P.W."/>
        </authorList>
    </citation>
    <scope>NUCLEOTIDE SEQUENCE [LARGE SCALE GENOMIC DNA]</scope>
    <source>
        <strain evidence="2 3">DSM 21376</strain>
    </source>
</reference>
<dbReference type="CDD" id="cd16935">
    <property type="entry name" value="HATPase_AgrC-ComD-like"/>
    <property type="match status" value="1"/>
</dbReference>
<name>A0A0R2DWD9_9LACO</name>
<organism evidence="2 3">
    <name type="scientific">Liquorilactobacillus sucicola DSM 21376 = JCM 15457</name>
    <dbReference type="NCBI Taxonomy" id="1423806"/>
    <lineage>
        <taxon>Bacteria</taxon>
        <taxon>Bacillati</taxon>
        <taxon>Bacillota</taxon>
        <taxon>Bacilli</taxon>
        <taxon>Lactobacillales</taxon>
        <taxon>Lactobacillaceae</taxon>
        <taxon>Liquorilactobacillus</taxon>
    </lineage>
</organism>
<gene>
    <name evidence="2" type="ORF">FD15_GL002302</name>
</gene>
<proteinExistence type="predicted"/>